<dbReference type="GO" id="GO:0046872">
    <property type="term" value="F:metal ion binding"/>
    <property type="evidence" value="ECO:0007669"/>
    <property type="project" value="UniProtKB-KW"/>
</dbReference>
<dbReference type="Gene3D" id="3.30.70.1030">
    <property type="entry name" value="Apc35880, domain 1"/>
    <property type="match status" value="1"/>
</dbReference>
<dbReference type="InterPro" id="IPR010644">
    <property type="entry name" value="ChdC/CLD"/>
</dbReference>
<gene>
    <name evidence="4" type="ORF">B1B_15441</name>
</gene>
<dbReference type="SUPFAM" id="SSF54909">
    <property type="entry name" value="Dimeric alpha+beta barrel"/>
    <property type="match status" value="1"/>
</dbReference>
<evidence type="ECO:0000313" key="4">
    <source>
        <dbReference type="EMBL" id="EQD39276.1"/>
    </source>
</evidence>
<name>T0YUI6_9ZZZZ</name>
<dbReference type="InterPro" id="IPR011008">
    <property type="entry name" value="Dimeric_a/b-barrel"/>
</dbReference>
<reference evidence="4" key="2">
    <citation type="journal article" date="2014" name="ISME J.">
        <title>Microbial stratification in low pH oxic and suboxic macroscopic growths along an acid mine drainage.</title>
        <authorList>
            <person name="Mendez-Garcia C."/>
            <person name="Mesa V."/>
            <person name="Sprenger R.R."/>
            <person name="Richter M."/>
            <person name="Diez M.S."/>
            <person name="Solano J."/>
            <person name="Bargiela R."/>
            <person name="Golyshina O.V."/>
            <person name="Manteca A."/>
            <person name="Ramos J.L."/>
            <person name="Gallego J.R."/>
            <person name="Llorente I."/>
            <person name="Martins Dos Santos V.A."/>
            <person name="Jensen O.N."/>
            <person name="Pelaez A.I."/>
            <person name="Sanchez J."/>
            <person name="Ferrer M."/>
        </authorList>
    </citation>
    <scope>NUCLEOTIDE SEQUENCE</scope>
</reference>
<evidence type="ECO:0000256" key="2">
    <source>
        <dbReference type="ARBA" id="ARBA00022723"/>
    </source>
</evidence>
<proteinExistence type="predicted"/>
<feature type="non-terminal residue" evidence="4">
    <location>
        <position position="147"/>
    </location>
</feature>
<dbReference type="GO" id="GO:0016491">
    <property type="term" value="F:oxidoreductase activity"/>
    <property type="evidence" value="ECO:0007669"/>
    <property type="project" value="InterPro"/>
</dbReference>
<dbReference type="AlphaFoldDB" id="T0YUI6"/>
<keyword evidence="1" id="KW-0349">Heme</keyword>
<reference evidence="4" key="1">
    <citation type="submission" date="2013-08" db="EMBL/GenBank/DDBJ databases">
        <authorList>
            <person name="Mendez C."/>
            <person name="Richter M."/>
            <person name="Ferrer M."/>
            <person name="Sanchez J."/>
        </authorList>
    </citation>
    <scope>NUCLEOTIDE SEQUENCE</scope>
</reference>
<keyword evidence="3" id="KW-0408">Iron</keyword>
<comment type="caution">
    <text evidence="4">The sequence shown here is derived from an EMBL/GenBank/DDBJ whole genome shotgun (WGS) entry which is preliminary data.</text>
</comment>
<dbReference type="GO" id="GO:0020037">
    <property type="term" value="F:heme binding"/>
    <property type="evidence" value="ECO:0007669"/>
    <property type="project" value="InterPro"/>
</dbReference>
<sequence>MTLYHAEDLHGYYAYEFFSRTPGWHGLSWQDQAMAAHRFVERLREPFPHVSASVYSLRGLRSDREVLLWLWGDSLEAISEFVTPLLEAPVAPHLALVETRLASRRVSAYTGTEEDPPPPSRRYLFVYPFVRTREWYQPTPGRAWTAH</sequence>
<organism evidence="4">
    <name type="scientific">mine drainage metagenome</name>
    <dbReference type="NCBI Taxonomy" id="410659"/>
    <lineage>
        <taxon>unclassified sequences</taxon>
        <taxon>metagenomes</taxon>
        <taxon>ecological metagenomes</taxon>
    </lineage>
</organism>
<evidence type="ECO:0000256" key="1">
    <source>
        <dbReference type="ARBA" id="ARBA00022617"/>
    </source>
</evidence>
<evidence type="ECO:0000256" key="3">
    <source>
        <dbReference type="ARBA" id="ARBA00023004"/>
    </source>
</evidence>
<dbReference type="EMBL" id="AUZY01010273">
    <property type="protein sequence ID" value="EQD39276.1"/>
    <property type="molecule type" value="Genomic_DNA"/>
</dbReference>
<protein>
    <submittedName>
        <fullName evidence="4">Chlorite dismutase</fullName>
    </submittedName>
</protein>
<accession>T0YUI6</accession>
<dbReference type="Pfam" id="PF06778">
    <property type="entry name" value="Chlor_dismutase"/>
    <property type="match status" value="1"/>
</dbReference>
<keyword evidence="2" id="KW-0479">Metal-binding</keyword>